<gene>
    <name evidence="1" type="ORF">AMJ52_02685</name>
</gene>
<dbReference type="AlphaFoldDB" id="A0A0S7YHC2"/>
<reference evidence="1 2" key="1">
    <citation type="journal article" date="2015" name="Microbiome">
        <title>Genomic resolution of linkages in carbon, nitrogen, and sulfur cycling among widespread estuary sediment bacteria.</title>
        <authorList>
            <person name="Baker B.J."/>
            <person name="Lazar C.S."/>
            <person name="Teske A.P."/>
            <person name="Dick G.J."/>
        </authorList>
    </citation>
    <scope>NUCLEOTIDE SEQUENCE [LARGE SCALE GENOMIC DNA]</scope>
    <source>
        <strain evidence="1">DG_78</strain>
    </source>
</reference>
<accession>A0A0S7YHC2</accession>
<name>A0A0S7YHC2_UNCT6</name>
<protein>
    <submittedName>
        <fullName evidence="1">Uncharacterized protein</fullName>
    </submittedName>
</protein>
<evidence type="ECO:0000313" key="2">
    <source>
        <dbReference type="Proteomes" id="UP000051012"/>
    </source>
</evidence>
<evidence type="ECO:0000313" key="1">
    <source>
        <dbReference type="EMBL" id="KPJ73891.1"/>
    </source>
</evidence>
<dbReference type="EMBL" id="LJNI01000023">
    <property type="protein sequence ID" value="KPJ73891.1"/>
    <property type="molecule type" value="Genomic_DNA"/>
</dbReference>
<proteinExistence type="predicted"/>
<comment type="caution">
    <text evidence="1">The sequence shown here is derived from an EMBL/GenBank/DDBJ whole genome shotgun (WGS) entry which is preliminary data.</text>
</comment>
<sequence>MGFVRGKQIQIIKMQNPKQNILIFEHWNLKFRYCLEFRIFAENYKIFNFDKFSSILPYGTLGKNLISFHLKDFWERLVFS</sequence>
<dbReference type="Proteomes" id="UP000051012">
    <property type="component" value="Unassembled WGS sequence"/>
</dbReference>
<organism evidence="1 2">
    <name type="scientific">candidate division TA06 bacterium DG_78</name>
    <dbReference type="NCBI Taxonomy" id="1703772"/>
    <lineage>
        <taxon>Bacteria</taxon>
        <taxon>Bacteria division TA06</taxon>
    </lineage>
</organism>